<dbReference type="GO" id="GO:0005975">
    <property type="term" value="P:carbohydrate metabolic process"/>
    <property type="evidence" value="ECO:0007669"/>
    <property type="project" value="InterPro"/>
</dbReference>
<name>A0A0M6WEN2_9FIRM</name>
<dbReference type="InterPro" id="IPR031965">
    <property type="entry name" value="CBM26"/>
</dbReference>
<evidence type="ECO:0000313" key="3">
    <source>
        <dbReference type="EMBL" id="CRL34606.1"/>
    </source>
</evidence>
<dbReference type="SUPFAM" id="SSF51445">
    <property type="entry name" value="(Trans)glycosidases"/>
    <property type="match status" value="1"/>
</dbReference>
<dbReference type="Gene3D" id="3.20.20.80">
    <property type="entry name" value="Glycosidases"/>
    <property type="match status" value="1"/>
</dbReference>
<dbReference type="SMART" id="SM00642">
    <property type="entry name" value="Aamy"/>
    <property type="match status" value="1"/>
</dbReference>
<keyword evidence="1" id="KW-0472">Membrane</keyword>
<dbReference type="Pfam" id="PF00128">
    <property type="entry name" value="Alpha-amylase"/>
    <property type="match status" value="2"/>
</dbReference>
<feature type="domain" description="Glycosyl hydrolase family 13 catalytic" evidence="2">
    <location>
        <begin position="830"/>
        <end position="1195"/>
    </location>
</feature>
<protein>
    <submittedName>
        <fullName evidence="3">Periplasmic alpha-amylase</fullName>
    </submittedName>
</protein>
<dbReference type="PANTHER" id="PTHR10357:SF209">
    <property type="entry name" value="PERIPLASMIC ALPHA-AMYLASE"/>
    <property type="match status" value="1"/>
</dbReference>
<dbReference type="InterPro" id="IPR017853">
    <property type="entry name" value="GH"/>
</dbReference>
<feature type="transmembrane region" description="Helical" evidence="1">
    <location>
        <begin position="1338"/>
        <end position="1357"/>
    </location>
</feature>
<sequence length="1364" mass="150140">MGKLKERFHRKHGIVSRIFSMVLALAMIMTMIPAIGDATTAYAASPTIRLYLDKPSTWNTPVVNVWAAGATVNNHDAGNATISQWGNQEKPKLAYEESSGLYYVDVQSSEWTGFQFVDAGSKDESAPEIKTEGAAIEQIKTFTSDTSIYCLLDDNGKYQWYKDASKKETLIPESVPTECDLTINYKSTLGDDVAAYIYKETNKPAGEWPGKTMTATAGHEGWYTMHLTLDNSTDYNLILNDDGHGNQLSDVTLSTKGKAEAEYWFDGSLSETKPADWKYVTTIHYLASGMGSTIYNYMWGADASATGAGVGKEWPGGQISANADHLGWYDVVYTQDVKQNFSCIFNNNNGTQTDNIDVSVTSTSTELWVTGTKGDTTVYKTAPDSWEAPVADHTFTIYYYNEDLSTDKDMGKVDLWMWNAGLNGSYVFDGTYYDAENKVTWFKQTITVAGSNVGKTVGLKARYDNTKGWDGGSDTADRSFTISGDENEVLYYVDGSDPVHEKPVIVPTEKRYLVLDYENPGLKEKGITPQFYTWSSGYASVLTDFTYVGEDKWTVTIPAKPSCTKVDFCIALDSTGDPWIKDGGDHSVTFPSDQKVIYASMKAGSEPEIAMPYNTGYEVDAENQQVSYYYRDDDAFVDGTLKDMKVSVDVNGTEYPMTYNDTTKRFEYVKNGLTNGKTHYRYKANGNYVVDAFNSNSEKYNNADYSYFEYYKLNATVTAEVMNKSFNYNENNVVKFNVKQADTDTQKLEVASASIDVSSLGGSSEMPIEPELQAVTISATTDTALGIKTLPITVTDQYGNKFSTTVDVEITDRVKKNENDFDWDEAVVYFMMTDRFFDGNESNNTASGTDTYGDNPGLYHGGDFAGVTAKLDYLQDLGVNTIWLTPIVKNIAGVTVTDEGSEDVPYNAAYHGYWASDFTKLNPTMGTTEEFKTMISEAHKRGMRIMVDIVVNHAGYGTESTFADMLRDKSVSEGDIKSWQSGLPDFATEKAEVRAKLVEWQTSWMKDYGVDYFRVDTVKHVDSTTWAALKNSTTEVNPSFKMIGEYYGAGYASNGSTLGSGQMDADLDFDFNDQATSFVSGNISSVEKFLSARNSALNNAYMTGQFLSSHDEDGFKASLINGKGYTEDEATSAALVAATLQLTAKGIPVIYYGEEVGLSGLNNYPYQTNRYDMDFSKATKDNVTYQHYKNLLSIRNAYTDVFARGSRTVVAGSDEEGYDVVSRSYGGTTLYVGMNIKDTAKEVKVPVSLAAGTEVKDLYSGATYTVGSDKTVAVTIPAAKDGGTVILTEVKKTKDPGKTDPTPEKVSATLITLDKKTAGKQQNDTKKAAPKSGDDNEAATYVCLLGLAMVAITAATYRKKRACN</sequence>
<dbReference type="SUPFAM" id="SSF51011">
    <property type="entry name" value="Glycosyl hydrolase domain"/>
    <property type="match status" value="1"/>
</dbReference>
<dbReference type="Gene3D" id="2.60.40.10">
    <property type="entry name" value="Immunoglobulins"/>
    <property type="match status" value="2"/>
</dbReference>
<keyword evidence="1" id="KW-1133">Transmembrane helix</keyword>
<dbReference type="InterPro" id="IPR006047">
    <property type="entry name" value="GH13_cat_dom"/>
</dbReference>
<accession>A0A0M6WEN2</accession>
<keyword evidence="1" id="KW-0812">Transmembrane</keyword>
<organism evidence="3 4">
    <name type="scientific">Agathobacter rectalis</name>
    <dbReference type="NCBI Taxonomy" id="39491"/>
    <lineage>
        <taxon>Bacteria</taxon>
        <taxon>Bacillati</taxon>
        <taxon>Bacillota</taxon>
        <taxon>Clostridia</taxon>
        <taxon>Lachnospirales</taxon>
        <taxon>Lachnospiraceae</taxon>
        <taxon>Agathobacter</taxon>
    </lineage>
</organism>
<dbReference type="Proteomes" id="UP000049472">
    <property type="component" value="Unassembled WGS sequence"/>
</dbReference>
<dbReference type="Pfam" id="PF16738">
    <property type="entry name" value="CBM26"/>
    <property type="match status" value="2"/>
</dbReference>
<reference evidence="4" key="1">
    <citation type="submission" date="2015-05" db="EMBL/GenBank/DDBJ databases">
        <authorList>
            <consortium name="Pathogen Informatics"/>
        </authorList>
    </citation>
    <scope>NUCLEOTIDE SEQUENCE [LARGE SCALE GENOMIC DNA]</scope>
    <source>
        <strain evidence="4">T1-815</strain>
    </source>
</reference>
<evidence type="ECO:0000256" key="1">
    <source>
        <dbReference type="SAM" id="Phobius"/>
    </source>
</evidence>
<dbReference type="InterPro" id="IPR013783">
    <property type="entry name" value="Ig-like_fold"/>
</dbReference>
<evidence type="ECO:0000259" key="2">
    <source>
        <dbReference type="SMART" id="SM00642"/>
    </source>
</evidence>
<keyword evidence="4" id="KW-1185">Reference proteome</keyword>
<dbReference type="RefSeq" id="WP_055061278.1">
    <property type="nucleotide sequence ID" value="NZ_CVRQ01000011.1"/>
</dbReference>
<dbReference type="InterPro" id="IPR013780">
    <property type="entry name" value="Glyco_hydro_b"/>
</dbReference>
<evidence type="ECO:0000313" key="4">
    <source>
        <dbReference type="Proteomes" id="UP000049472"/>
    </source>
</evidence>
<dbReference type="EMBL" id="CVRQ01000011">
    <property type="protein sequence ID" value="CRL34606.1"/>
    <property type="molecule type" value="Genomic_DNA"/>
</dbReference>
<proteinExistence type="predicted"/>
<dbReference type="PANTHER" id="PTHR10357">
    <property type="entry name" value="ALPHA-AMYLASE FAMILY MEMBER"/>
    <property type="match status" value="1"/>
</dbReference>
<dbReference type="Gene3D" id="2.60.40.1180">
    <property type="entry name" value="Golgi alpha-mannosidase II"/>
    <property type="match status" value="1"/>
</dbReference>
<dbReference type="Gene3D" id="2.60.40.1110">
    <property type="match status" value="1"/>
</dbReference>
<gene>
    <name evidence="3" type="ORF">T1815_08821</name>
</gene>